<evidence type="ECO:0000256" key="2">
    <source>
        <dbReference type="ARBA" id="ARBA00022917"/>
    </source>
</evidence>
<dbReference type="InterPro" id="IPR036754">
    <property type="entry name" value="YbaK/aa-tRNA-synt-asso_dom_sf"/>
</dbReference>
<dbReference type="Proteomes" id="UP000183994">
    <property type="component" value="Unassembled WGS sequence"/>
</dbReference>
<dbReference type="OrthoDB" id="9809296at2"/>
<evidence type="ECO:0000256" key="3">
    <source>
        <dbReference type="ARBA" id="ARBA00023239"/>
    </source>
</evidence>
<keyword evidence="2 4" id="KW-0648">Protein biosynthesis</keyword>
<keyword evidence="7" id="KW-1185">Reference proteome</keyword>
<evidence type="ECO:0000259" key="5">
    <source>
        <dbReference type="Pfam" id="PF04073"/>
    </source>
</evidence>
<proteinExistence type="inferred from homology"/>
<dbReference type="PANTHER" id="PTHR30411:SF0">
    <property type="entry name" value="CYS-TRNA(PRO)_CYS-TRNA(CYS) DEACYLASE YBAK"/>
    <property type="match status" value="1"/>
</dbReference>
<dbReference type="GO" id="GO:0002161">
    <property type="term" value="F:aminoacyl-tRNA deacylase activity"/>
    <property type="evidence" value="ECO:0007669"/>
    <property type="project" value="InterPro"/>
</dbReference>
<dbReference type="PANTHER" id="PTHR30411">
    <property type="entry name" value="CYTOPLASMIC PROTEIN"/>
    <property type="match status" value="1"/>
</dbReference>
<dbReference type="EMBL" id="FQZU01000064">
    <property type="protein sequence ID" value="SHL37921.1"/>
    <property type="molecule type" value="Genomic_DNA"/>
</dbReference>
<dbReference type="SUPFAM" id="SSF55826">
    <property type="entry name" value="YbaK/ProRS associated domain"/>
    <property type="match status" value="1"/>
</dbReference>
<protein>
    <recommendedName>
        <fullName evidence="4">Cys-tRNA(Pro)/Cys-tRNA(Cys) deacylase</fullName>
        <ecNumber evidence="4">4.2.-.-</ecNumber>
    </recommendedName>
</protein>
<gene>
    <name evidence="6" type="ORF">SAMN02745216_05096</name>
</gene>
<comment type="similarity">
    <text evidence="1 4">Belongs to the prolyl-tRNA editing family. YbaK/EbsC subfamily.</text>
</comment>
<dbReference type="InterPro" id="IPR004369">
    <property type="entry name" value="Prolyl-tRNA_editing_YbaK/EbsC"/>
</dbReference>
<feature type="domain" description="YbaK/aminoacyl-tRNA synthetase-associated" evidence="5">
    <location>
        <begin position="36"/>
        <end position="148"/>
    </location>
</feature>
<reference evidence="7" key="1">
    <citation type="submission" date="2016-11" db="EMBL/GenBank/DDBJ databases">
        <authorList>
            <person name="Varghese N."/>
            <person name="Submissions S."/>
        </authorList>
    </citation>
    <scope>NUCLEOTIDE SEQUENCE [LARGE SCALE GENOMIC DNA]</scope>
    <source>
        <strain evidence="7">DSM 16219</strain>
    </source>
</reference>
<dbReference type="Gene3D" id="3.90.960.10">
    <property type="entry name" value="YbaK/aminoacyl-tRNA synthetase-associated domain"/>
    <property type="match status" value="1"/>
</dbReference>
<dbReference type="EC" id="4.2.-.-" evidence="4"/>
<evidence type="ECO:0000256" key="1">
    <source>
        <dbReference type="ARBA" id="ARBA00009798"/>
    </source>
</evidence>
<accession>A0A1M7A5D0</accession>
<name>A0A1M7A5D0_9BACT</name>
<dbReference type="GO" id="GO:0016829">
    <property type="term" value="F:lyase activity"/>
    <property type="evidence" value="ECO:0007669"/>
    <property type="project" value="UniProtKB-KW"/>
</dbReference>
<organism evidence="6 7">
    <name type="scientific">Desulfatibacillum alkenivorans DSM 16219</name>
    <dbReference type="NCBI Taxonomy" id="1121393"/>
    <lineage>
        <taxon>Bacteria</taxon>
        <taxon>Pseudomonadati</taxon>
        <taxon>Thermodesulfobacteriota</taxon>
        <taxon>Desulfobacteria</taxon>
        <taxon>Desulfobacterales</taxon>
        <taxon>Desulfatibacillaceae</taxon>
        <taxon>Desulfatibacillum</taxon>
    </lineage>
</organism>
<keyword evidence="3 4" id="KW-0456">Lyase</keyword>
<evidence type="ECO:0000256" key="4">
    <source>
        <dbReference type="PIRNR" id="PIRNR006181"/>
    </source>
</evidence>
<dbReference type="Pfam" id="PF04073">
    <property type="entry name" value="tRNA_edit"/>
    <property type="match status" value="1"/>
</dbReference>
<evidence type="ECO:0000313" key="6">
    <source>
        <dbReference type="EMBL" id="SHL37921.1"/>
    </source>
</evidence>
<dbReference type="PIRSF" id="PIRSF006181">
    <property type="entry name" value="EbsC_YbaK"/>
    <property type="match status" value="1"/>
</dbReference>
<dbReference type="CDD" id="cd00002">
    <property type="entry name" value="YbaK_deacylase"/>
    <property type="match status" value="1"/>
</dbReference>
<evidence type="ECO:0000313" key="7">
    <source>
        <dbReference type="Proteomes" id="UP000183994"/>
    </source>
</evidence>
<dbReference type="NCBIfam" id="TIGR00011">
    <property type="entry name" value="YbaK_EbsC"/>
    <property type="match status" value="1"/>
</dbReference>
<sequence length="160" mass="17229">MAKSKAPMTQAVRELKSHNAEFELHPYKYEDKGGAAGAAQALGLDEYEVVKTLVMEDENKQALLVLMHGDKEVSTKALARAIGVKAIQPCDPKKANALTGYMVGGISPFGTKKRLPVYAEASIMDLEPIYINAGKRGLLASISPKALDEILKPTLVHVAL</sequence>
<dbReference type="STRING" id="1121393.SAMN02745216_05096"/>
<dbReference type="InterPro" id="IPR007214">
    <property type="entry name" value="YbaK/aa-tRNA-synth-assoc-dom"/>
</dbReference>
<dbReference type="GO" id="GO:0006412">
    <property type="term" value="P:translation"/>
    <property type="evidence" value="ECO:0007669"/>
    <property type="project" value="UniProtKB-KW"/>
</dbReference>
<dbReference type="AlphaFoldDB" id="A0A1M7A5D0"/>